<evidence type="ECO:0000313" key="1">
    <source>
        <dbReference type="EMBL" id="GFY42009.1"/>
    </source>
</evidence>
<sequence>MDLNLVFSQFKALILRNVLIKKRNSYQLCLVLLLPIVTMSFIIMQSSQREFNIQAKGIIEYNLPFTYSGWSEGSKRKSIQLCVAPRSIKDKLIDSIQSSLSNHLRKFVKVLIFENEDFLDAELAAKYIDNSTECDIGIVFKGPGSYVLRISGNVDIHGTN</sequence>
<reference evidence="1" key="1">
    <citation type="submission" date="2020-08" db="EMBL/GenBank/DDBJ databases">
        <title>Multicomponent nature underlies the extraordinary mechanical properties of spider dragline silk.</title>
        <authorList>
            <person name="Kono N."/>
            <person name="Nakamura H."/>
            <person name="Mori M."/>
            <person name="Yoshida Y."/>
            <person name="Ohtoshi R."/>
            <person name="Malay A.D."/>
            <person name="Moran D.A.P."/>
            <person name="Tomita M."/>
            <person name="Numata K."/>
            <person name="Arakawa K."/>
        </authorList>
    </citation>
    <scope>NUCLEOTIDE SEQUENCE</scope>
</reference>
<evidence type="ECO:0000313" key="2">
    <source>
        <dbReference type="Proteomes" id="UP000886998"/>
    </source>
</evidence>
<dbReference type="AlphaFoldDB" id="A0A8X6WVB3"/>
<accession>A0A8X6WVB3</accession>
<name>A0A8X6WVB3_9ARAC</name>
<dbReference type="Proteomes" id="UP000886998">
    <property type="component" value="Unassembled WGS sequence"/>
</dbReference>
<dbReference type="EMBL" id="BMAV01002826">
    <property type="protein sequence ID" value="GFY42009.1"/>
    <property type="molecule type" value="Genomic_DNA"/>
</dbReference>
<comment type="caution">
    <text evidence="1">The sequence shown here is derived from an EMBL/GenBank/DDBJ whole genome shotgun (WGS) entry which is preliminary data.</text>
</comment>
<gene>
    <name evidence="1" type="primary">NCL1_27479</name>
    <name evidence="1" type="ORF">TNIN_161451</name>
</gene>
<protein>
    <submittedName>
        <fullName evidence="1">Uncharacterized protein</fullName>
    </submittedName>
</protein>
<organism evidence="1 2">
    <name type="scientific">Trichonephila inaurata madagascariensis</name>
    <dbReference type="NCBI Taxonomy" id="2747483"/>
    <lineage>
        <taxon>Eukaryota</taxon>
        <taxon>Metazoa</taxon>
        <taxon>Ecdysozoa</taxon>
        <taxon>Arthropoda</taxon>
        <taxon>Chelicerata</taxon>
        <taxon>Arachnida</taxon>
        <taxon>Araneae</taxon>
        <taxon>Araneomorphae</taxon>
        <taxon>Entelegynae</taxon>
        <taxon>Araneoidea</taxon>
        <taxon>Nephilidae</taxon>
        <taxon>Trichonephila</taxon>
        <taxon>Trichonephila inaurata</taxon>
    </lineage>
</organism>
<keyword evidence="2" id="KW-1185">Reference proteome</keyword>
<proteinExistence type="predicted"/>